<evidence type="ECO:0008006" key="6">
    <source>
        <dbReference type="Google" id="ProtNLM"/>
    </source>
</evidence>
<accession>A0A1R3GBS5</accession>
<protein>
    <recommendedName>
        <fullName evidence="6">DUF4283 domain-containing protein</fullName>
    </recommendedName>
</protein>
<evidence type="ECO:0000313" key="4">
    <source>
        <dbReference type="EMBL" id="OMO55535.1"/>
    </source>
</evidence>
<evidence type="ECO:0000313" key="5">
    <source>
        <dbReference type="Proteomes" id="UP000187203"/>
    </source>
</evidence>
<evidence type="ECO:0000259" key="2">
    <source>
        <dbReference type="Pfam" id="PF14111"/>
    </source>
</evidence>
<name>A0A1R3GBS5_9ROSI</name>
<gene>
    <name evidence="4" type="ORF">COLO4_35935</name>
</gene>
<evidence type="ECO:0000259" key="3">
    <source>
        <dbReference type="Pfam" id="PF14392"/>
    </source>
</evidence>
<feature type="domain" description="Zinc knuckle CX2CX4HX4C" evidence="3">
    <location>
        <begin position="207"/>
        <end position="254"/>
    </location>
</feature>
<dbReference type="InterPro" id="IPR025558">
    <property type="entry name" value="DUF4283"/>
</dbReference>
<dbReference type="PANTHER" id="PTHR31286">
    <property type="entry name" value="GLYCINE-RICH CELL WALL STRUCTURAL PROTEIN 1.8-LIKE"/>
    <property type="match status" value="1"/>
</dbReference>
<sequence length="729" mass="83339">MTEPNQININFLRECSWTDSDSPTEESEEEVESDLQCIHPRPAPPFRSRLSHRVRLGTGDVMESREETNKCIVGFLLDMRRFSTETIQRWVQQEWKPTGEVTVIGRDDNRYLIFFSDDTDRRVALEQTPWSYQGALFATRRWNPNVPLGEIVLDRIELWLQIWGLSVEYQNAVVAEKLARTAGEVIRIDWRNQRPRNIRFLRVRIALDPRQPLAAGCTLEKDDGTVQWVPFSYEKINKLCLSCGMLGHTHPYCSRDAAEVDRLARQRMRPITERRNRDNQPPFLNIERSVHYERGSSSGAAYQSPVPMQEEKINGLQAIQEEEQVTQMQEMTLEAGGQETDERVVAVTTIGEDVQVQLQSLMLREGSNEEPQGPEPTHITEISDPLETIPLERGLDDNIADTLQSLQSLHHLVQPHPPPQPSHNVTVEAEMPAFEYPPLEPLLDPLSEFDISTARLEQLEQRHDRGLHNMADLEDIQIALGREHARFEHICEEIVRQSAEMLEGLQNRHLNDPMVQPNDNNVRWISLPQGGAVYTNARLQVDIGTNNAKSSRMGAQNKNQPNLRNMENLEFELNLQMEQQQLRMVESQITLNPTATEHHPPIDQCTSLEEHPPTLLLGFGKMINPTSPGFICTVNEEDMASAFLNDTPSPDIGPQEAAEDEQVRLTRGREKEAARKSPKRRRSVEESSDLDSEERRRVRQRLEGFEMKAFEASDKENTTAEGSRPAVPQ</sequence>
<organism evidence="4 5">
    <name type="scientific">Corchorus olitorius</name>
    <dbReference type="NCBI Taxonomy" id="93759"/>
    <lineage>
        <taxon>Eukaryota</taxon>
        <taxon>Viridiplantae</taxon>
        <taxon>Streptophyta</taxon>
        <taxon>Embryophyta</taxon>
        <taxon>Tracheophyta</taxon>
        <taxon>Spermatophyta</taxon>
        <taxon>Magnoliopsida</taxon>
        <taxon>eudicotyledons</taxon>
        <taxon>Gunneridae</taxon>
        <taxon>Pentapetalae</taxon>
        <taxon>rosids</taxon>
        <taxon>malvids</taxon>
        <taxon>Malvales</taxon>
        <taxon>Malvaceae</taxon>
        <taxon>Grewioideae</taxon>
        <taxon>Apeibeae</taxon>
        <taxon>Corchorus</taxon>
    </lineage>
</organism>
<dbReference type="PANTHER" id="PTHR31286:SF167">
    <property type="entry name" value="OS09G0268800 PROTEIN"/>
    <property type="match status" value="1"/>
</dbReference>
<dbReference type="InterPro" id="IPR025836">
    <property type="entry name" value="Zn_knuckle_CX2CX4HX4C"/>
</dbReference>
<comment type="caution">
    <text evidence="4">The sequence shown here is derived from an EMBL/GenBank/DDBJ whole genome shotgun (WGS) entry which is preliminary data.</text>
</comment>
<evidence type="ECO:0000256" key="1">
    <source>
        <dbReference type="SAM" id="MobiDB-lite"/>
    </source>
</evidence>
<keyword evidence="5" id="KW-1185">Reference proteome</keyword>
<dbReference type="Pfam" id="PF14111">
    <property type="entry name" value="DUF4283"/>
    <property type="match status" value="1"/>
</dbReference>
<proteinExistence type="predicted"/>
<dbReference type="EMBL" id="AWUE01022933">
    <property type="protein sequence ID" value="OMO55535.1"/>
    <property type="molecule type" value="Genomic_DNA"/>
</dbReference>
<dbReference type="AlphaFoldDB" id="A0A1R3GBS5"/>
<feature type="compositionally biased region" description="Basic and acidic residues" evidence="1">
    <location>
        <begin position="693"/>
        <end position="718"/>
    </location>
</feature>
<feature type="compositionally biased region" description="Basic and acidic residues" evidence="1">
    <location>
        <begin position="661"/>
        <end position="675"/>
    </location>
</feature>
<dbReference type="Pfam" id="PF14392">
    <property type="entry name" value="zf-CCHC_4"/>
    <property type="match status" value="1"/>
</dbReference>
<dbReference type="InterPro" id="IPR040256">
    <property type="entry name" value="At4g02000-like"/>
</dbReference>
<feature type="domain" description="DUF4283" evidence="2">
    <location>
        <begin position="66"/>
        <end position="146"/>
    </location>
</feature>
<reference evidence="5" key="1">
    <citation type="submission" date="2013-09" db="EMBL/GenBank/DDBJ databases">
        <title>Corchorus olitorius genome sequencing.</title>
        <authorList>
            <person name="Alam M."/>
            <person name="Haque M.S."/>
            <person name="Islam M.S."/>
            <person name="Emdad E.M."/>
            <person name="Islam M.M."/>
            <person name="Ahmed B."/>
            <person name="Halim A."/>
            <person name="Hossen Q.M.M."/>
            <person name="Hossain M.Z."/>
            <person name="Ahmed R."/>
            <person name="Khan M.M."/>
            <person name="Islam R."/>
            <person name="Rashid M.M."/>
            <person name="Khan S.A."/>
            <person name="Rahman M.S."/>
            <person name="Alam M."/>
            <person name="Yahiya A.S."/>
            <person name="Khan M.S."/>
            <person name="Azam M.S."/>
            <person name="Haque T."/>
            <person name="Lashkar M.Z.H."/>
            <person name="Akhand A.I."/>
            <person name="Morshed G."/>
            <person name="Roy S."/>
            <person name="Uddin K.S."/>
            <person name="Rabeya T."/>
            <person name="Hossain A.S."/>
            <person name="Chowdhury A."/>
            <person name="Snigdha A.R."/>
            <person name="Mortoza M.S."/>
            <person name="Matin S.A."/>
            <person name="Hoque S.M.E."/>
            <person name="Islam M.K."/>
            <person name="Roy D.K."/>
            <person name="Haider R."/>
            <person name="Moosa M.M."/>
            <person name="Elias S.M."/>
            <person name="Hasan A.M."/>
            <person name="Jahan S."/>
            <person name="Shafiuddin M."/>
            <person name="Mahmood N."/>
            <person name="Shommy N.S."/>
        </authorList>
    </citation>
    <scope>NUCLEOTIDE SEQUENCE [LARGE SCALE GENOMIC DNA]</scope>
    <source>
        <strain evidence="5">cv. O-4</strain>
    </source>
</reference>
<feature type="region of interest" description="Disordered" evidence="1">
    <location>
        <begin position="646"/>
        <end position="729"/>
    </location>
</feature>
<dbReference type="Proteomes" id="UP000187203">
    <property type="component" value="Unassembled WGS sequence"/>
</dbReference>
<dbReference type="OrthoDB" id="1690666at2759"/>